<dbReference type="Pfam" id="PF25434">
    <property type="entry name" value="NUCB1_N"/>
    <property type="match status" value="1"/>
</dbReference>
<evidence type="ECO:0000259" key="17">
    <source>
        <dbReference type="PROSITE" id="PS50222"/>
    </source>
</evidence>
<evidence type="ECO:0000256" key="11">
    <source>
        <dbReference type="ARBA" id="ARBA00022737"/>
    </source>
</evidence>
<feature type="region of interest" description="Disordered" evidence="15">
    <location>
        <begin position="176"/>
        <end position="213"/>
    </location>
</feature>
<name>A0A8S3ZJH1_9EUPU</name>
<evidence type="ECO:0000256" key="8">
    <source>
        <dbReference type="ARBA" id="ARBA00022553"/>
    </source>
</evidence>
<keyword evidence="12" id="KW-0333">Golgi apparatus</keyword>
<dbReference type="Gene3D" id="1.10.238.10">
    <property type="entry name" value="EF-hand"/>
    <property type="match status" value="1"/>
</dbReference>
<dbReference type="PROSITE" id="PS50222">
    <property type="entry name" value="EF_HAND_2"/>
    <property type="match status" value="1"/>
</dbReference>
<gene>
    <name evidence="18" type="ORF">CUNI_LOCUS13816</name>
</gene>
<comment type="caution">
    <text evidence="18">The sequence shown here is derived from an EMBL/GenBank/DDBJ whole genome shotgun (WGS) entry which is preliminary data.</text>
</comment>
<protein>
    <recommendedName>
        <fullName evidence="17">EF-hand domain-containing protein</fullName>
    </recommendedName>
</protein>
<evidence type="ECO:0000256" key="10">
    <source>
        <dbReference type="ARBA" id="ARBA00022729"/>
    </source>
</evidence>
<evidence type="ECO:0000256" key="5">
    <source>
        <dbReference type="ARBA" id="ARBA00008063"/>
    </source>
</evidence>
<evidence type="ECO:0000313" key="18">
    <source>
        <dbReference type="EMBL" id="CAG5128258.1"/>
    </source>
</evidence>
<dbReference type="InterPro" id="IPR011992">
    <property type="entry name" value="EF-hand-dom_pair"/>
</dbReference>
<keyword evidence="10 16" id="KW-0732">Signal</keyword>
<dbReference type="GO" id="GO:0005085">
    <property type="term" value="F:guanyl-nucleotide exchange factor activity"/>
    <property type="evidence" value="ECO:0007669"/>
    <property type="project" value="UniProtKB-KW"/>
</dbReference>
<keyword evidence="8" id="KW-0597">Phosphoprotein</keyword>
<dbReference type="GO" id="GO:0005794">
    <property type="term" value="C:Golgi apparatus"/>
    <property type="evidence" value="ECO:0007669"/>
    <property type="project" value="UniProtKB-SubCell"/>
</dbReference>
<dbReference type="Proteomes" id="UP000678393">
    <property type="component" value="Unassembled WGS sequence"/>
</dbReference>
<evidence type="ECO:0000313" key="19">
    <source>
        <dbReference type="Proteomes" id="UP000678393"/>
    </source>
</evidence>
<evidence type="ECO:0000256" key="13">
    <source>
        <dbReference type="ARBA" id="ARBA00023125"/>
    </source>
</evidence>
<sequence length="356" mass="42092">MRLRLLSAVCFLMGTLTPLMAKPVKQGPPQPHTAEGGSDEKPEETGLAYDRYLRQVVEVLESDPGFREKLEKANVSDIKSGNIAVHLEMVNHTVRTALDELKRLEIARLQELVRMEMQGFLKYFPMPGHLDLKNPHSFEVEDLKTLIQKTTSDLEELDKKRREEFKTYEMEKEFEKQEHLKQLSEEERKREEARLEELKKKHADHPKLNHPGSKDQFEEVWEKVDHLEDQEFNPKTFFFKHDINGDMEWSIEEVDAVLQLELDKVYDNNKSPEEDDPIERQEEMNRMREHVFKEIDKNKDYRISFQEFIDYTGTAGDKAEFKEDEGWNTVDETPVYTDEDYRRYLEAYHAQPGVIQ</sequence>
<organism evidence="18 19">
    <name type="scientific">Candidula unifasciata</name>
    <dbReference type="NCBI Taxonomy" id="100452"/>
    <lineage>
        <taxon>Eukaryota</taxon>
        <taxon>Metazoa</taxon>
        <taxon>Spiralia</taxon>
        <taxon>Lophotrochozoa</taxon>
        <taxon>Mollusca</taxon>
        <taxon>Gastropoda</taxon>
        <taxon>Heterobranchia</taxon>
        <taxon>Euthyneura</taxon>
        <taxon>Panpulmonata</taxon>
        <taxon>Eupulmonata</taxon>
        <taxon>Stylommatophora</taxon>
        <taxon>Helicina</taxon>
        <taxon>Helicoidea</taxon>
        <taxon>Geomitridae</taxon>
        <taxon>Candidula</taxon>
    </lineage>
</organism>
<dbReference type="InterPro" id="IPR057576">
    <property type="entry name" value="NUCB1_N"/>
</dbReference>
<feature type="signal peptide" evidence="16">
    <location>
        <begin position="1"/>
        <end position="21"/>
    </location>
</feature>
<evidence type="ECO:0000256" key="6">
    <source>
        <dbReference type="ARBA" id="ARBA00022490"/>
    </source>
</evidence>
<feature type="compositionally biased region" description="Basic and acidic residues" evidence="15">
    <location>
        <begin position="176"/>
        <end position="199"/>
    </location>
</feature>
<dbReference type="GO" id="GO:0070062">
    <property type="term" value="C:extracellular exosome"/>
    <property type="evidence" value="ECO:0007669"/>
    <property type="project" value="TreeGrafter"/>
</dbReference>
<dbReference type="EMBL" id="CAJHNH020003001">
    <property type="protein sequence ID" value="CAG5128258.1"/>
    <property type="molecule type" value="Genomic_DNA"/>
</dbReference>
<dbReference type="InterPro" id="IPR002048">
    <property type="entry name" value="EF_hand_dom"/>
</dbReference>
<dbReference type="PANTHER" id="PTHR19237">
    <property type="entry name" value="NUCLEOBINDIN"/>
    <property type="match status" value="1"/>
</dbReference>
<dbReference type="PANTHER" id="PTHR19237:SF20">
    <property type="entry name" value="NUCLEOBINDIN 1"/>
    <property type="match status" value="1"/>
</dbReference>
<evidence type="ECO:0000256" key="14">
    <source>
        <dbReference type="ARBA" id="ARBA00023136"/>
    </source>
</evidence>
<dbReference type="GO" id="GO:0005793">
    <property type="term" value="C:endoplasmic reticulum-Golgi intermediate compartment"/>
    <property type="evidence" value="ECO:0007669"/>
    <property type="project" value="TreeGrafter"/>
</dbReference>
<reference evidence="18" key="1">
    <citation type="submission" date="2021-04" db="EMBL/GenBank/DDBJ databases">
        <authorList>
            <consortium name="Molecular Ecology Group"/>
        </authorList>
    </citation>
    <scope>NUCLEOTIDE SEQUENCE</scope>
</reference>
<evidence type="ECO:0000256" key="16">
    <source>
        <dbReference type="SAM" id="SignalP"/>
    </source>
</evidence>
<keyword evidence="14" id="KW-0472">Membrane</keyword>
<evidence type="ECO:0000256" key="7">
    <source>
        <dbReference type="ARBA" id="ARBA00022525"/>
    </source>
</evidence>
<keyword evidence="9" id="KW-0344">Guanine-nucleotide releasing factor</keyword>
<evidence type="ECO:0000256" key="2">
    <source>
        <dbReference type="ARBA" id="ARBA00004496"/>
    </source>
</evidence>
<evidence type="ECO:0000256" key="1">
    <source>
        <dbReference type="ARBA" id="ARBA00004370"/>
    </source>
</evidence>
<feature type="region of interest" description="Disordered" evidence="15">
    <location>
        <begin position="21"/>
        <end position="44"/>
    </location>
</feature>
<comment type="similarity">
    <text evidence="5">Belongs to the nucleobindin family.</text>
</comment>
<evidence type="ECO:0000256" key="3">
    <source>
        <dbReference type="ARBA" id="ARBA00004555"/>
    </source>
</evidence>
<evidence type="ECO:0000256" key="15">
    <source>
        <dbReference type="SAM" id="MobiDB-lite"/>
    </source>
</evidence>
<comment type="subcellular location">
    <subcellularLocation>
        <location evidence="2">Cytoplasm</location>
    </subcellularLocation>
    <subcellularLocation>
        <location evidence="3">Golgi apparatus</location>
    </subcellularLocation>
    <subcellularLocation>
        <location evidence="1">Membrane</location>
    </subcellularLocation>
    <subcellularLocation>
        <location evidence="4">Secreted</location>
    </subcellularLocation>
</comment>
<keyword evidence="6" id="KW-0963">Cytoplasm</keyword>
<dbReference type="AlphaFoldDB" id="A0A8S3ZJH1"/>
<accession>A0A8S3ZJH1</accession>
<evidence type="ECO:0000256" key="4">
    <source>
        <dbReference type="ARBA" id="ARBA00004613"/>
    </source>
</evidence>
<feature type="non-terminal residue" evidence="18">
    <location>
        <position position="1"/>
    </location>
</feature>
<evidence type="ECO:0000256" key="12">
    <source>
        <dbReference type="ARBA" id="ARBA00023034"/>
    </source>
</evidence>
<dbReference type="OrthoDB" id="5982823at2759"/>
<keyword evidence="13" id="KW-0238">DNA-binding</keyword>
<feature type="chain" id="PRO_5035946115" description="EF-hand domain-containing protein" evidence="16">
    <location>
        <begin position="22"/>
        <end position="356"/>
    </location>
</feature>
<dbReference type="GO" id="GO:0005509">
    <property type="term" value="F:calcium ion binding"/>
    <property type="evidence" value="ECO:0007669"/>
    <property type="project" value="InterPro"/>
</dbReference>
<evidence type="ECO:0000256" key="9">
    <source>
        <dbReference type="ARBA" id="ARBA00022658"/>
    </source>
</evidence>
<dbReference type="InterPro" id="IPR040250">
    <property type="entry name" value="Nucleobindin"/>
</dbReference>
<proteinExistence type="inferred from homology"/>
<feature type="domain" description="EF-hand" evidence="17">
    <location>
        <begin position="283"/>
        <end position="318"/>
    </location>
</feature>
<dbReference type="GO" id="GO:0016020">
    <property type="term" value="C:membrane"/>
    <property type="evidence" value="ECO:0007669"/>
    <property type="project" value="UniProtKB-SubCell"/>
</dbReference>
<keyword evidence="7" id="KW-0964">Secreted</keyword>
<keyword evidence="19" id="KW-1185">Reference proteome</keyword>
<dbReference type="SUPFAM" id="SSF47473">
    <property type="entry name" value="EF-hand"/>
    <property type="match status" value="1"/>
</dbReference>
<keyword evidence="11" id="KW-0677">Repeat</keyword>
<dbReference type="GO" id="GO:0003677">
    <property type="term" value="F:DNA binding"/>
    <property type="evidence" value="ECO:0007669"/>
    <property type="project" value="UniProtKB-KW"/>
</dbReference>